<dbReference type="AlphaFoldDB" id="A0A0B7IAB6"/>
<accession>A0A0B7IAB6</accession>
<proteinExistence type="predicted"/>
<dbReference type="EMBL" id="CDOI01000158">
    <property type="protein sequence ID" value="CEN47644.1"/>
    <property type="molecule type" value="Genomic_DNA"/>
</dbReference>
<keyword evidence="2" id="KW-1185">Reference proteome</keyword>
<gene>
    <name evidence="1" type="ORF">CCAND38_460002</name>
</gene>
<protein>
    <submittedName>
        <fullName evidence="1">Uncharacterized protein</fullName>
    </submittedName>
</protein>
<evidence type="ECO:0000313" key="2">
    <source>
        <dbReference type="Proteomes" id="UP000045051"/>
    </source>
</evidence>
<sequence>MIDKLSIFTHINNYRLIFKLNANIIQTIFLFGEPNAMGSGKSSDDLTNAFGRL</sequence>
<reference evidence="1 2" key="1">
    <citation type="submission" date="2015-01" db="EMBL/GenBank/DDBJ databases">
        <authorList>
            <person name="Xiang T."/>
            <person name="Song Y."/>
            <person name="Huang L."/>
            <person name="Wang B."/>
            <person name="Wu P."/>
        </authorList>
    </citation>
    <scope>NUCLEOTIDE SEQUENCE [LARGE SCALE GENOMIC DNA]</scope>
    <source>
        <strain evidence="1 2">CcD38</strain>
    </source>
</reference>
<organism evidence="1 2">
    <name type="scientific">Capnocytophaga canis</name>
    <dbReference type="NCBI Taxonomy" id="1848903"/>
    <lineage>
        <taxon>Bacteria</taxon>
        <taxon>Pseudomonadati</taxon>
        <taxon>Bacteroidota</taxon>
        <taxon>Flavobacteriia</taxon>
        <taxon>Flavobacteriales</taxon>
        <taxon>Flavobacteriaceae</taxon>
        <taxon>Capnocytophaga</taxon>
    </lineage>
</organism>
<name>A0A0B7IAB6_9FLAO</name>
<evidence type="ECO:0000313" key="1">
    <source>
        <dbReference type="EMBL" id="CEN47644.1"/>
    </source>
</evidence>
<dbReference type="Proteomes" id="UP000045051">
    <property type="component" value="Unassembled WGS sequence"/>
</dbReference>